<dbReference type="FunFam" id="1.10.510.10:FF:000358">
    <property type="entry name" value="Putative leucine-rich repeat receptor-like serine/threonine-protein kinase"/>
    <property type="match status" value="1"/>
</dbReference>
<keyword evidence="5" id="KW-1003">Cell membrane</keyword>
<keyword evidence="12" id="KW-0677">Repeat</keyword>
<evidence type="ECO:0000256" key="15">
    <source>
        <dbReference type="ARBA" id="ARBA00022840"/>
    </source>
</evidence>
<dbReference type="InterPro" id="IPR017441">
    <property type="entry name" value="Protein_kinase_ATP_BS"/>
</dbReference>
<dbReference type="InterPro" id="IPR055414">
    <property type="entry name" value="LRR_R13L4/SHOC2-like"/>
</dbReference>
<comment type="subcellular location">
    <subcellularLocation>
        <location evidence="1">Cell membrane</location>
        <topology evidence="1">Single-pass membrane protein</topology>
    </subcellularLocation>
    <subcellularLocation>
        <location evidence="2">Membrane</location>
        <topology evidence="2">Single-pass type I membrane protein</topology>
    </subcellularLocation>
</comment>
<dbReference type="Pfam" id="PF00560">
    <property type="entry name" value="LRR_1"/>
    <property type="match status" value="3"/>
</dbReference>
<comment type="catalytic activity">
    <reaction evidence="21">
        <text>L-seryl-[protein] + ATP = O-phospho-L-seryl-[protein] + ADP + H(+)</text>
        <dbReference type="Rhea" id="RHEA:17989"/>
        <dbReference type="Rhea" id="RHEA-COMP:9863"/>
        <dbReference type="Rhea" id="RHEA-COMP:11604"/>
        <dbReference type="ChEBI" id="CHEBI:15378"/>
        <dbReference type="ChEBI" id="CHEBI:29999"/>
        <dbReference type="ChEBI" id="CHEBI:30616"/>
        <dbReference type="ChEBI" id="CHEBI:83421"/>
        <dbReference type="ChEBI" id="CHEBI:456216"/>
        <dbReference type="EC" id="2.7.11.1"/>
    </reaction>
</comment>
<keyword evidence="14 25" id="KW-0418">Kinase</keyword>
<evidence type="ECO:0000256" key="13">
    <source>
        <dbReference type="ARBA" id="ARBA00022741"/>
    </source>
</evidence>
<feature type="domain" description="Protein kinase" evidence="24">
    <location>
        <begin position="576"/>
        <end position="847"/>
    </location>
</feature>
<dbReference type="Pfam" id="PF00069">
    <property type="entry name" value="Pkinase"/>
    <property type="match status" value="1"/>
</dbReference>
<evidence type="ECO:0000256" key="11">
    <source>
        <dbReference type="ARBA" id="ARBA00022729"/>
    </source>
</evidence>
<organism evidence="25 26">
    <name type="scientific">Glycine soja</name>
    <name type="common">Wild soybean</name>
    <dbReference type="NCBI Taxonomy" id="3848"/>
    <lineage>
        <taxon>Eukaryota</taxon>
        <taxon>Viridiplantae</taxon>
        <taxon>Streptophyta</taxon>
        <taxon>Embryophyta</taxon>
        <taxon>Tracheophyta</taxon>
        <taxon>Spermatophyta</taxon>
        <taxon>Magnoliopsida</taxon>
        <taxon>eudicotyledons</taxon>
        <taxon>Gunneridae</taxon>
        <taxon>Pentapetalae</taxon>
        <taxon>rosids</taxon>
        <taxon>fabids</taxon>
        <taxon>Fabales</taxon>
        <taxon>Fabaceae</taxon>
        <taxon>Papilionoideae</taxon>
        <taxon>50 kb inversion clade</taxon>
        <taxon>NPAAA clade</taxon>
        <taxon>indigoferoid/millettioid clade</taxon>
        <taxon>Phaseoleae</taxon>
        <taxon>Glycine</taxon>
        <taxon>Glycine subgen. Soja</taxon>
    </lineage>
</organism>
<keyword evidence="9" id="KW-0808">Transferase</keyword>
<keyword evidence="18 25" id="KW-0675">Receptor</keyword>
<dbReference type="SUPFAM" id="SSF56112">
    <property type="entry name" value="Protein kinase-like (PK-like)"/>
    <property type="match status" value="1"/>
</dbReference>
<dbReference type="InterPro" id="IPR008271">
    <property type="entry name" value="Ser/Thr_kinase_AS"/>
</dbReference>
<dbReference type="Pfam" id="PF23598">
    <property type="entry name" value="LRR_14"/>
    <property type="match status" value="1"/>
</dbReference>
<sequence>MSAFASRNEVDHLTLLKFRESISSDPYGILLSWNTSAHFCNWHGITCNPMLQRVTKINLRGYNLKGSISPHVGNLSYIKSFILANNSFYGNIPQELGRLSQLQILSIGNNSLVGEIPTNLTGCVQLKILHLNGNNLIGKIPIQIFSLQKLQYFLVVRNQLTGGISSFIGNLSSLTYLQVGGNNLVGDIPQEICHLKSLTTIVIGPNRLSGTFPSCLYNMSSLTAISATVNQFNGSLPPNMFHTLPNLQEVGFGGNQFSGPIPPSIINASFLTIFDISVNHFSGQVSSLGKKMQVLELGGNNLSGDIPAFIGNLSQLFHLGIGENMLEGIIPRSIENCQMLQYLKLSQNRLRGTIPLEIFNLSSLTNLNLSQNSLSGSMSEEVGRLKHISSLDVSSNNLSGDIPGMIGECLMLEYLYLRENSFQGFIPTSLASLKGLRKLDLSQNRLSGTIPNVLQNISTLEYLNVSFNMLNGEVPTEGVFQNASELVVTGNSKLCGGIPELHLPPCLVKGNKLVEHHKFRLIAVIVSVLAFLLILSIILTIYCMRKRSKKPSLDSPIIDQLAKVSYQSLHNGTDGFSTANLIGSGNFSFVYKGTLESEDKVVAIKILTCCSSTDYKGQEFKALIFEYMKNGSLEQWLHPMTRSAEHPRTLNLDQRLNIMIDVSSALHYLHHECEQSIIHCDLKPSNVLLDDDMTAHVSDFGIARLLSTINGSTSKQTSTIGLKGTVGYAPPEYGMGSDVSTYGDVYSFGILMLEMLTGRRPTDEMFEDGQNLRNLVEISFPDNFLQILDLRLIPIDEATTLEGNNLILNANMEKCLVSLFRIGLACSMNSPKERMDVVDITRELSQIRKDLNDIKL</sequence>
<keyword evidence="10 23" id="KW-0812">Transmembrane</keyword>
<reference evidence="25 26" key="1">
    <citation type="submission" date="2018-09" db="EMBL/GenBank/DDBJ databases">
        <title>A high-quality reference genome of wild soybean provides a powerful tool to mine soybean genomes.</title>
        <authorList>
            <person name="Xie M."/>
            <person name="Chung C.Y.L."/>
            <person name="Li M.-W."/>
            <person name="Wong F.-L."/>
            <person name="Chan T.-F."/>
            <person name="Lam H.-M."/>
        </authorList>
    </citation>
    <scope>NUCLEOTIDE SEQUENCE [LARGE SCALE GENOMIC DNA]</scope>
    <source>
        <strain evidence="26">cv. W05</strain>
        <tissue evidence="25">Hypocotyl of etiolated seedlings</tissue>
    </source>
</reference>
<dbReference type="SMART" id="SM00220">
    <property type="entry name" value="S_TKc"/>
    <property type="match status" value="1"/>
</dbReference>
<dbReference type="InterPro" id="IPR001611">
    <property type="entry name" value="Leu-rich_rpt"/>
</dbReference>
<dbReference type="PROSITE" id="PS00107">
    <property type="entry name" value="PROTEIN_KINASE_ATP"/>
    <property type="match status" value="1"/>
</dbReference>
<evidence type="ECO:0000256" key="10">
    <source>
        <dbReference type="ARBA" id="ARBA00022692"/>
    </source>
</evidence>
<evidence type="ECO:0000256" key="23">
    <source>
        <dbReference type="SAM" id="Phobius"/>
    </source>
</evidence>
<dbReference type="SMART" id="SM00369">
    <property type="entry name" value="LRR_TYP"/>
    <property type="match status" value="6"/>
</dbReference>
<evidence type="ECO:0000256" key="22">
    <source>
        <dbReference type="PROSITE-ProRule" id="PRU10141"/>
    </source>
</evidence>
<dbReference type="Gene3D" id="3.30.200.20">
    <property type="entry name" value="Phosphorylase Kinase, domain 1"/>
    <property type="match status" value="1"/>
</dbReference>
<keyword evidence="7" id="KW-0597">Phosphoprotein</keyword>
<evidence type="ECO:0000256" key="16">
    <source>
        <dbReference type="ARBA" id="ARBA00022989"/>
    </source>
</evidence>
<dbReference type="Gene3D" id="1.10.510.10">
    <property type="entry name" value="Transferase(Phosphotransferase) domain 1"/>
    <property type="match status" value="1"/>
</dbReference>
<evidence type="ECO:0000256" key="12">
    <source>
        <dbReference type="ARBA" id="ARBA00022737"/>
    </source>
</evidence>
<dbReference type="InterPro" id="IPR013210">
    <property type="entry name" value="LRR_N_plant-typ"/>
</dbReference>
<keyword evidence="15 22" id="KW-0067">ATP-binding</keyword>
<dbReference type="EC" id="2.7.11.1" evidence="4"/>
<keyword evidence="13 22" id="KW-0547">Nucleotide-binding</keyword>
<dbReference type="AlphaFoldDB" id="A0A445M3E2"/>
<dbReference type="SUPFAM" id="SSF52058">
    <property type="entry name" value="L domain-like"/>
    <property type="match status" value="1"/>
</dbReference>
<dbReference type="FunFam" id="3.80.10.10:FF:000383">
    <property type="entry name" value="Leucine-rich repeat receptor protein kinase EMS1"/>
    <property type="match status" value="1"/>
</dbReference>
<dbReference type="PANTHER" id="PTHR48053:SF37">
    <property type="entry name" value="LEUCINE-RICH REPEAT PROTEIN KINASE FAMILY PROTEIN"/>
    <property type="match status" value="1"/>
</dbReference>
<dbReference type="GO" id="GO:0004674">
    <property type="term" value="F:protein serine/threonine kinase activity"/>
    <property type="evidence" value="ECO:0007669"/>
    <property type="project" value="UniProtKB-KW"/>
</dbReference>
<dbReference type="InterPro" id="IPR032675">
    <property type="entry name" value="LRR_dom_sf"/>
</dbReference>
<dbReference type="GO" id="GO:0005524">
    <property type="term" value="F:ATP binding"/>
    <property type="evidence" value="ECO:0007669"/>
    <property type="project" value="UniProtKB-UniRule"/>
</dbReference>
<keyword evidence="8" id="KW-0433">Leucine-rich repeat</keyword>
<accession>A0A445M3E2</accession>
<evidence type="ECO:0000256" key="2">
    <source>
        <dbReference type="ARBA" id="ARBA00004479"/>
    </source>
</evidence>
<dbReference type="EMBL" id="QZWG01000001">
    <property type="protein sequence ID" value="RZC30084.1"/>
    <property type="molecule type" value="Genomic_DNA"/>
</dbReference>
<evidence type="ECO:0000313" key="26">
    <source>
        <dbReference type="Proteomes" id="UP000289340"/>
    </source>
</evidence>
<evidence type="ECO:0000256" key="21">
    <source>
        <dbReference type="ARBA" id="ARBA00048679"/>
    </source>
</evidence>
<evidence type="ECO:0000256" key="4">
    <source>
        <dbReference type="ARBA" id="ARBA00012513"/>
    </source>
</evidence>
<dbReference type="InterPro" id="IPR051716">
    <property type="entry name" value="Plant_RL_S/T_kinase"/>
</dbReference>
<feature type="binding site" evidence="22">
    <location>
        <position position="605"/>
    </location>
    <ligand>
        <name>ATP</name>
        <dbReference type="ChEBI" id="CHEBI:30616"/>
    </ligand>
</feature>
<evidence type="ECO:0000259" key="24">
    <source>
        <dbReference type="PROSITE" id="PS50011"/>
    </source>
</evidence>
<comment type="similarity">
    <text evidence="3">Belongs to the protein kinase superfamily. Ser/Thr protein kinase family.</text>
</comment>
<evidence type="ECO:0000256" key="7">
    <source>
        <dbReference type="ARBA" id="ARBA00022553"/>
    </source>
</evidence>
<dbReference type="Gene3D" id="3.80.10.10">
    <property type="entry name" value="Ribonuclease Inhibitor"/>
    <property type="match status" value="3"/>
</dbReference>
<comment type="caution">
    <text evidence="25">The sequence shown here is derived from an EMBL/GenBank/DDBJ whole genome shotgun (WGS) entry which is preliminary data.</text>
</comment>
<dbReference type="InterPro" id="IPR000719">
    <property type="entry name" value="Prot_kinase_dom"/>
</dbReference>
<protein>
    <recommendedName>
        <fullName evidence="4">non-specific serine/threonine protein kinase</fullName>
        <ecNumber evidence="4">2.7.11.1</ecNumber>
    </recommendedName>
</protein>
<evidence type="ECO:0000256" key="8">
    <source>
        <dbReference type="ARBA" id="ARBA00022614"/>
    </source>
</evidence>
<dbReference type="PROSITE" id="PS50011">
    <property type="entry name" value="PROTEIN_KINASE_DOM"/>
    <property type="match status" value="1"/>
</dbReference>
<evidence type="ECO:0000256" key="6">
    <source>
        <dbReference type="ARBA" id="ARBA00022527"/>
    </source>
</evidence>
<dbReference type="FunFam" id="3.80.10.10:FF:000565">
    <property type="entry name" value="Leucine-rich repeat receptor-like kinase protein FLORAL ORGAN NUMBER1"/>
    <property type="match status" value="1"/>
</dbReference>
<evidence type="ECO:0000256" key="9">
    <source>
        <dbReference type="ARBA" id="ARBA00022679"/>
    </source>
</evidence>
<dbReference type="InterPro" id="IPR003591">
    <property type="entry name" value="Leu-rich_rpt_typical-subtyp"/>
</dbReference>
<evidence type="ECO:0000313" key="25">
    <source>
        <dbReference type="EMBL" id="RZC30084.1"/>
    </source>
</evidence>
<gene>
    <name evidence="25" type="ORF">D0Y65_001619</name>
</gene>
<keyword evidence="11" id="KW-0732">Signal</keyword>
<evidence type="ECO:0000256" key="3">
    <source>
        <dbReference type="ARBA" id="ARBA00008684"/>
    </source>
</evidence>
<keyword evidence="26" id="KW-1185">Reference proteome</keyword>
<dbReference type="PANTHER" id="PTHR48053">
    <property type="entry name" value="LEUCINE RICH REPEAT FAMILY PROTEIN, EXPRESSED"/>
    <property type="match status" value="1"/>
</dbReference>
<evidence type="ECO:0000256" key="20">
    <source>
        <dbReference type="ARBA" id="ARBA00047899"/>
    </source>
</evidence>
<dbReference type="FunFam" id="3.80.10.10:FF:000095">
    <property type="entry name" value="LRR receptor-like serine/threonine-protein kinase GSO1"/>
    <property type="match status" value="1"/>
</dbReference>
<evidence type="ECO:0000256" key="14">
    <source>
        <dbReference type="ARBA" id="ARBA00022777"/>
    </source>
</evidence>
<dbReference type="GO" id="GO:0005886">
    <property type="term" value="C:plasma membrane"/>
    <property type="evidence" value="ECO:0007669"/>
    <property type="project" value="UniProtKB-SubCell"/>
</dbReference>
<dbReference type="PROSITE" id="PS00108">
    <property type="entry name" value="PROTEIN_KINASE_ST"/>
    <property type="match status" value="1"/>
</dbReference>
<feature type="transmembrane region" description="Helical" evidence="23">
    <location>
        <begin position="521"/>
        <end position="543"/>
    </location>
</feature>
<evidence type="ECO:0000256" key="17">
    <source>
        <dbReference type="ARBA" id="ARBA00023136"/>
    </source>
</evidence>
<evidence type="ECO:0000256" key="5">
    <source>
        <dbReference type="ARBA" id="ARBA00022475"/>
    </source>
</evidence>
<evidence type="ECO:0000256" key="1">
    <source>
        <dbReference type="ARBA" id="ARBA00004162"/>
    </source>
</evidence>
<dbReference type="SUPFAM" id="SSF52047">
    <property type="entry name" value="RNI-like"/>
    <property type="match status" value="1"/>
</dbReference>
<dbReference type="SMART" id="SM00365">
    <property type="entry name" value="LRR_SD22"/>
    <property type="match status" value="4"/>
</dbReference>
<name>A0A445M3E2_GLYSO</name>
<dbReference type="InterPro" id="IPR011009">
    <property type="entry name" value="Kinase-like_dom_sf"/>
</dbReference>
<evidence type="ECO:0000256" key="19">
    <source>
        <dbReference type="ARBA" id="ARBA00023180"/>
    </source>
</evidence>
<keyword evidence="16 23" id="KW-1133">Transmembrane helix</keyword>
<dbReference type="Pfam" id="PF08263">
    <property type="entry name" value="LRRNT_2"/>
    <property type="match status" value="1"/>
</dbReference>
<evidence type="ECO:0000256" key="18">
    <source>
        <dbReference type="ARBA" id="ARBA00023170"/>
    </source>
</evidence>
<comment type="catalytic activity">
    <reaction evidence="20">
        <text>L-threonyl-[protein] + ATP = O-phospho-L-threonyl-[protein] + ADP + H(+)</text>
        <dbReference type="Rhea" id="RHEA:46608"/>
        <dbReference type="Rhea" id="RHEA-COMP:11060"/>
        <dbReference type="Rhea" id="RHEA-COMP:11605"/>
        <dbReference type="ChEBI" id="CHEBI:15378"/>
        <dbReference type="ChEBI" id="CHEBI:30013"/>
        <dbReference type="ChEBI" id="CHEBI:30616"/>
        <dbReference type="ChEBI" id="CHEBI:61977"/>
        <dbReference type="ChEBI" id="CHEBI:456216"/>
        <dbReference type="EC" id="2.7.11.1"/>
    </reaction>
</comment>
<proteinExistence type="inferred from homology"/>
<keyword evidence="6" id="KW-0723">Serine/threonine-protein kinase</keyword>
<dbReference type="Proteomes" id="UP000289340">
    <property type="component" value="Chromosome 1"/>
</dbReference>
<keyword evidence="17 23" id="KW-0472">Membrane</keyword>
<keyword evidence="19" id="KW-0325">Glycoprotein</keyword>